<keyword evidence="2" id="KW-0808">Transferase</keyword>
<dbReference type="Gene3D" id="3.40.630.30">
    <property type="match status" value="1"/>
</dbReference>
<dbReference type="InterPro" id="IPR000182">
    <property type="entry name" value="GNAT_dom"/>
</dbReference>
<dbReference type="STRING" id="1770058.A3840_00455"/>
<feature type="domain" description="N-acetyltransferase" evidence="1">
    <location>
        <begin position="24"/>
        <end position="159"/>
    </location>
</feature>
<evidence type="ECO:0000313" key="3">
    <source>
        <dbReference type="Proteomes" id="UP000078389"/>
    </source>
</evidence>
<reference evidence="2 3" key="1">
    <citation type="submission" date="2016-03" db="EMBL/GenBank/DDBJ databases">
        <title>Genome sequencing of Devosia sp. S37.</title>
        <authorList>
            <person name="Mohd Nor M."/>
        </authorList>
    </citation>
    <scope>NUCLEOTIDE SEQUENCE [LARGE SCALE GENOMIC DNA]</scope>
    <source>
        <strain evidence="2 3">S37</strain>
    </source>
</reference>
<dbReference type="EMBL" id="LVVY01000001">
    <property type="protein sequence ID" value="OAM84276.1"/>
    <property type="molecule type" value="Genomic_DNA"/>
</dbReference>
<keyword evidence="3" id="KW-1185">Reference proteome</keyword>
<evidence type="ECO:0000259" key="1">
    <source>
        <dbReference type="PROSITE" id="PS51186"/>
    </source>
</evidence>
<dbReference type="InterPro" id="IPR016181">
    <property type="entry name" value="Acyl_CoA_acyltransferase"/>
</dbReference>
<name>A0A178I6Z7_9HYPH</name>
<dbReference type="RefSeq" id="WP_067450190.1">
    <property type="nucleotide sequence ID" value="NZ_LVVY01000001.1"/>
</dbReference>
<organism evidence="2 3">
    <name type="scientific">Devosia elaeis</name>
    <dbReference type="NCBI Taxonomy" id="1770058"/>
    <lineage>
        <taxon>Bacteria</taxon>
        <taxon>Pseudomonadati</taxon>
        <taxon>Pseudomonadota</taxon>
        <taxon>Alphaproteobacteria</taxon>
        <taxon>Hyphomicrobiales</taxon>
        <taxon>Devosiaceae</taxon>
        <taxon>Devosia</taxon>
    </lineage>
</organism>
<protein>
    <submittedName>
        <fullName evidence="2">GNAT family acetyltransferase</fullName>
    </submittedName>
</protein>
<evidence type="ECO:0000313" key="2">
    <source>
        <dbReference type="EMBL" id="OAM84276.1"/>
    </source>
</evidence>
<dbReference type="GO" id="GO:0016747">
    <property type="term" value="F:acyltransferase activity, transferring groups other than amino-acyl groups"/>
    <property type="evidence" value="ECO:0007669"/>
    <property type="project" value="InterPro"/>
</dbReference>
<dbReference type="Proteomes" id="UP000078389">
    <property type="component" value="Unassembled WGS sequence"/>
</dbReference>
<dbReference type="PROSITE" id="PS51186">
    <property type="entry name" value="GNAT"/>
    <property type="match status" value="1"/>
</dbReference>
<dbReference type="SUPFAM" id="SSF55729">
    <property type="entry name" value="Acyl-CoA N-acyltransferases (Nat)"/>
    <property type="match status" value="1"/>
</dbReference>
<gene>
    <name evidence="2" type="ORF">A3840_00455</name>
</gene>
<dbReference type="Pfam" id="PF00583">
    <property type="entry name" value="Acetyltransf_1"/>
    <property type="match status" value="1"/>
</dbReference>
<sequence length="163" mass="17685">MDLLVNLYSRKLDALRERAEQVEATIRVALPPEQHIIKDWVRTHFSEYWVSEVSAAMAHQPPGCLIAVVDGQLVGFACHDATARGFFGPTGVSEDQRGKGIGLALFYHSLVAMKAQGYAYAIIGSAGPVDFYVKAVGAMPIPGDKEDIYQGLLRVKPPSGEGQ</sequence>
<dbReference type="AlphaFoldDB" id="A0A178I6Z7"/>
<dbReference type="CDD" id="cd04301">
    <property type="entry name" value="NAT_SF"/>
    <property type="match status" value="1"/>
</dbReference>
<proteinExistence type="predicted"/>
<dbReference type="OrthoDB" id="4016818at2"/>
<accession>A0A178I6Z7</accession>
<comment type="caution">
    <text evidence="2">The sequence shown here is derived from an EMBL/GenBank/DDBJ whole genome shotgun (WGS) entry which is preliminary data.</text>
</comment>